<protein>
    <submittedName>
        <fullName evidence="2">Uncharacterized protein</fullName>
    </submittedName>
</protein>
<dbReference type="RefSeq" id="WP_376733066.1">
    <property type="nucleotide sequence ID" value="NZ_JAYMRP010000012.1"/>
</dbReference>
<feature type="compositionally biased region" description="Pro residues" evidence="1">
    <location>
        <begin position="164"/>
        <end position="216"/>
    </location>
</feature>
<sequence>MSSPGFRPTHVVPRDGMPAWEAPDPARPTVSLDPLLPVRLTDRRGDWGRVECANGWSAWVDGRALVAVPDDPPTTGGPLDTSADPRPLLTRAEQALAGYRSAVEDLVTGALDGETFQHRTQGLRLGVVADGTSLWLYDPERTRWLYTDGRSLATYAPDDTPATNPAPPHTPGPAPAPGEPPPAPAPGLPPAEAPPAEAPPAEAPPATRPAPAPAEAPPTTVDPGSGYAPTRIVTPEEKRG</sequence>
<gene>
    <name evidence="2" type="ORF">VSS16_16630</name>
</gene>
<comment type="caution">
    <text evidence="2">The sequence shown here is derived from an EMBL/GenBank/DDBJ whole genome shotgun (WGS) entry which is preliminary data.</text>
</comment>
<organism evidence="2 3">
    <name type="scientific">Streptomyces broussonetiae</name>
    <dbReference type="NCBI Taxonomy" id="2686304"/>
    <lineage>
        <taxon>Bacteria</taxon>
        <taxon>Bacillati</taxon>
        <taxon>Actinomycetota</taxon>
        <taxon>Actinomycetes</taxon>
        <taxon>Kitasatosporales</taxon>
        <taxon>Streptomycetaceae</taxon>
        <taxon>Streptomyces</taxon>
    </lineage>
</organism>
<proteinExistence type="predicted"/>
<reference evidence="2 3" key="1">
    <citation type="submission" date="2024-01" db="EMBL/GenBank/DDBJ databases">
        <title>Genome mining of biosynthetic gene clusters to explore secondary metabolites of Streptomyces sp.</title>
        <authorList>
            <person name="Baig A."/>
            <person name="Ajitkumar Shintre N."/>
            <person name="Kumar H."/>
            <person name="Anbarasu A."/>
            <person name="Ramaiah S."/>
        </authorList>
    </citation>
    <scope>NUCLEOTIDE SEQUENCE [LARGE SCALE GENOMIC DNA]</scope>
    <source>
        <strain evidence="2 3">A57</strain>
    </source>
</reference>
<name>A0ABV5EBY0_9ACTN</name>
<dbReference type="Proteomes" id="UP001585080">
    <property type="component" value="Unassembled WGS sequence"/>
</dbReference>
<evidence type="ECO:0000313" key="2">
    <source>
        <dbReference type="EMBL" id="MFB8774332.1"/>
    </source>
</evidence>
<evidence type="ECO:0000256" key="1">
    <source>
        <dbReference type="SAM" id="MobiDB-lite"/>
    </source>
</evidence>
<feature type="region of interest" description="Disordered" evidence="1">
    <location>
        <begin position="155"/>
        <end position="240"/>
    </location>
</feature>
<evidence type="ECO:0000313" key="3">
    <source>
        <dbReference type="Proteomes" id="UP001585080"/>
    </source>
</evidence>
<dbReference type="EMBL" id="JAYMRP010000012">
    <property type="protein sequence ID" value="MFB8774332.1"/>
    <property type="molecule type" value="Genomic_DNA"/>
</dbReference>
<keyword evidence="3" id="KW-1185">Reference proteome</keyword>
<feature type="region of interest" description="Disordered" evidence="1">
    <location>
        <begin position="1"/>
        <end position="28"/>
    </location>
</feature>
<accession>A0ABV5EBY0</accession>